<dbReference type="PANTHER" id="PTHR37946:SF1">
    <property type="entry name" value="SLL1969 PROTEIN"/>
    <property type="match status" value="1"/>
</dbReference>
<feature type="domain" description="AB hydrolase-1" evidence="2">
    <location>
        <begin position="111"/>
        <end position="243"/>
    </location>
</feature>
<accession>A0A3N7HLH9</accession>
<dbReference type="AlphaFoldDB" id="A0A3N7HLH9"/>
<dbReference type="Pfam" id="PF12697">
    <property type="entry name" value="Abhydrolase_6"/>
    <property type="match status" value="1"/>
</dbReference>
<name>A0A3N7HLH9_9BURK</name>
<gene>
    <name evidence="3" type="ORF">DZC73_17585</name>
</gene>
<proteinExistence type="predicted"/>
<organism evidence="3 4">
    <name type="scientific">Piscinibacter terrae</name>
    <dbReference type="NCBI Taxonomy" id="2496871"/>
    <lineage>
        <taxon>Bacteria</taxon>
        <taxon>Pseudomonadati</taxon>
        <taxon>Pseudomonadota</taxon>
        <taxon>Betaproteobacteria</taxon>
        <taxon>Burkholderiales</taxon>
        <taxon>Sphaerotilaceae</taxon>
        <taxon>Piscinibacter</taxon>
    </lineage>
</organism>
<keyword evidence="1" id="KW-0472">Membrane</keyword>
<evidence type="ECO:0000313" key="4">
    <source>
        <dbReference type="Proteomes" id="UP000267464"/>
    </source>
</evidence>
<dbReference type="InterPro" id="IPR029058">
    <property type="entry name" value="AB_hydrolase_fold"/>
</dbReference>
<keyword evidence="1" id="KW-0812">Transmembrane</keyword>
<comment type="caution">
    <text evidence="3">The sequence shown here is derived from an EMBL/GenBank/DDBJ whole genome shotgun (WGS) entry which is preliminary data.</text>
</comment>
<dbReference type="OrthoDB" id="275181at2"/>
<dbReference type="InterPro" id="IPR000073">
    <property type="entry name" value="AB_hydrolase_1"/>
</dbReference>
<dbReference type="Proteomes" id="UP000267464">
    <property type="component" value="Unassembled WGS sequence"/>
</dbReference>
<dbReference type="EMBL" id="QUSW01000005">
    <property type="protein sequence ID" value="RQP22944.1"/>
    <property type="molecule type" value="Genomic_DNA"/>
</dbReference>
<evidence type="ECO:0000259" key="2">
    <source>
        <dbReference type="Pfam" id="PF12697"/>
    </source>
</evidence>
<dbReference type="SUPFAM" id="SSF53474">
    <property type="entry name" value="alpha/beta-Hydrolases"/>
    <property type="match status" value="1"/>
</dbReference>
<evidence type="ECO:0000256" key="1">
    <source>
        <dbReference type="SAM" id="Phobius"/>
    </source>
</evidence>
<keyword evidence="1" id="KW-1133">Transmembrane helix</keyword>
<dbReference type="PANTHER" id="PTHR37946">
    <property type="entry name" value="SLL1969 PROTEIN"/>
    <property type="match status" value="1"/>
</dbReference>
<feature type="transmembrane region" description="Helical" evidence="1">
    <location>
        <begin position="31"/>
        <end position="56"/>
    </location>
</feature>
<reference evidence="3 4" key="1">
    <citation type="submission" date="2018-08" db="EMBL/GenBank/DDBJ databases">
        <authorList>
            <person name="Khan S.A."/>
            <person name="Jeon C.O."/>
            <person name="Chun B.H."/>
            <person name="Jeong S.E."/>
        </authorList>
    </citation>
    <scope>NUCLEOTIDE SEQUENCE [LARGE SCALE GENOMIC DNA]</scope>
    <source>
        <strain evidence="3 4">S-16</strain>
    </source>
</reference>
<keyword evidence="4" id="KW-1185">Reference proteome</keyword>
<reference evidence="3 4" key="2">
    <citation type="submission" date="2018-12" db="EMBL/GenBank/DDBJ databases">
        <title>Rhizobacter gummiphilus sp. nov., a rubber-degrading bacterium isolated from the soil of a botanical garden in Japan.</title>
        <authorList>
            <person name="Shunsuke S.S."/>
        </authorList>
    </citation>
    <scope>NUCLEOTIDE SEQUENCE [LARGE SCALE GENOMIC DNA]</scope>
    <source>
        <strain evidence="3 4">S-16</strain>
    </source>
</reference>
<dbReference type="Gene3D" id="3.40.50.1820">
    <property type="entry name" value="alpha/beta hydrolase"/>
    <property type="match status" value="1"/>
</dbReference>
<evidence type="ECO:0000313" key="3">
    <source>
        <dbReference type="EMBL" id="RQP22944.1"/>
    </source>
</evidence>
<sequence length="313" mass="34472">MLARLQQFTTLGLLALALGWATFFIRNGSPRLAAIGALVIVFGYALFLAAEFVMLWRVNRSDPTPRASVWQHVVAWWGEVMMAPRVFCWRQPFRSQAVPDSLPAGTRRRGILFVHGFVCNRGLWNPHMRRLRELGVPFVSVSLEPVFGSIDAYPPIIDSAVKQLELATGLAPVIVAHSMGGLASRAWLDAFQADTRVHRVITIGTPHHGTYLGQWAMAPNAKQMKLGSDWQKRLASREPATRYGRFTCFYGHCDNIVFPATTATLPGADNRHLAGIAHVHMAHHDEVFKEALRWVGSSSAGAAGTEAGATLAR</sequence>
<protein>
    <submittedName>
        <fullName evidence="3">Permease</fullName>
    </submittedName>
</protein>
<dbReference type="RefSeq" id="WP_124541687.1">
    <property type="nucleotide sequence ID" value="NZ_QUSW01000005.1"/>
</dbReference>